<dbReference type="SUPFAM" id="SSF55060">
    <property type="entry name" value="GHMP Kinase, C-terminal domain"/>
    <property type="match status" value="1"/>
</dbReference>
<comment type="similarity">
    <text evidence="1">Belongs to the diphosphomevalonate decarboxylase family.</text>
</comment>
<dbReference type="PANTHER" id="PTHR10977">
    <property type="entry name" value="DIPHOSPHOMEVALONATE DECARBOXYLASE"/>
    <property type="match status" value="1"/>
</dbReference>
<keyword evidence="7" id="KW-0456">Lyase</keyword>
<dbReference type="GO" id="GO:0005524">
    <property type="term" value="F:ATP binding"/>
    <property type="evidence" value="ECO:0007669"/>
    <property type="project" value="UniProtKB-KW"/>
</dbReference>
<dbReference type="EMBL" id="PDCH01000015">
    <property type="protein sequence ID" value="RBP98937.1"/>
    <property type="molecule type" value="Genomic_DNA"/>
</dbReference>
<dbReference type="InterPro" id="IPR029765">
    <property type="entry name" value="Mev_diP_decarb"/>
</dbReference>
<evidence type="ECO:0000259" key="8">
    <source>
        <dbReference type="Pfam" id="PF18376"/>
    </source>
</evidence>
<dbReference type="GO" id="GO:0005829">
    <property type="term" value="C:cytosol"/>
    <property type="evidence" value="ECO:0007669"/>
    <property type="project" value="InterPro"/>
</dbReference>
<dbReference type="InterPro" id="IPR014721">
    <property type="entry name" value="Ribsml_uS5_D2-typ_fold_subgr"/>
</dbReference>
<dbReference type="Gene3D" id="3.30.230.10">
    <property type="match status" value="1"/>
</dbReference>
<evidence type="ECO:0000256" key="5">
    <source>
        <dbReference type="ARBA" id="ARBA00022840"/>
    </source>
</evidence>
<reference evidence="10 11" key="1">
    <citation type="submission" date="2017-10" db="EMBL/GenBank/DDBJ databases">
        <title>Bifidobacterium xylocopum sp. nov. and Bifidobacterium aemilianum sp. nov., from the carpenter bee (Xylocopa violacea) digestive tract.</title>
        <authorList>
            <person name="Alberoni D."/>
            <person name="Baffoni L."/>
            <person name="Di Gioia D."/>
            <person name="Gaggia F."/>
            <person name="Biavati B."/>
        </authorList>
    </citation>
    <scope>NUCLEOTIDE SEQUENCE [LARGE SCALE GENOMIC DNA]</scope>
    <source>
        <strain evidence="10 11">XV2</strain>
    </source>
</reference>
<keyword evidence="5" id="KW-0067">ATP-binding</keyword>
<organism evidence="10 11">
    <name type="scientific">Bifidobacterium xylocopae</name>
    <dbReference type="NCBI Taxonomy" id="2493119"/>
    <lineage>
        <taxon>Bacteria</taxon>
        <taxon>Bacillati</taxon>
        <taxon>Actinomycetota</taxon>
        <taxon>Actinomycetes</taxon>
        <taxon>Bifidobacteriales</taxon>
        <taxon>Bifidobacteriaceae</taxon>
        <taxon>Bifidobacterium</taxon>
    </lineage>
</organism>
<dbReference type="Gene3D" id="3.30.70.890">
    <property type="entry name" value="GHMP kinase, C-terminal domain"/>
    <property type="match status" value="1"/>
</dbReference>
<feature type="domain" description="Mvd1 C-terminal" evidence="8">
    <location>
        <begin position="192"/>
        <end position="323"/>
    </location>
</feature>
<dbReference type="InterPro" id="IPR036554">
    <property type="entry name" value="GHMP_kinase_C_sf"/>
</dbReference>
<evidence type="ECO:0000256" key="7">
    <source>
        <dbReference type="ARBA" id="ARBA00023239"/>
    </source>
</evidence>
<evidence type="ECO:0000313" key="10">
    <source>
        <dbReference type="EMBL" id="RBP98937.1"/>
    </source>
</evidence>
<gene>
    <name evidence="10" type="primary">mvaD</name>
    <name evidence="10" type="ORF">CRD59_06480</name>
</gene>
<accession>A0A366KC50</accession>
<dbReference type="EC" id="4.1.1.33" evidence="2"/>
<dbReference type="OrthoDB" id="5498344at2"/>
<keyword evidence="4" id="KW-0547">Nucleotide-binding</keyword>
<keyword evidence="3" id="KW-0444">Lipid biosynthesis</keyword>
<evidence type="ECO:0000256" key="2">
    <source>
        <dbReference type="ARBA" id="ARBA00012296"/>
    </source>
</evidence>
<dbReference type="InterPro" id="IPR053859">
    <property type="entry name" value="MVD-like_N"/>
</dbReference>
<dbReference type="Proteomes" id="UP000252345">
    <property type="component" value="Unassembled WGS sequence"/>
</dbReference>
<evidence type="ECO:0000256" key="6">
    <source>
        <dbReference type="ARBA" id="ARBA00023098"/>
    </source>
</evidence>
<evidence type="ECO:0000259" key="9">
    <source>
        <dbReference type="Pfam" id="PF22700"/>
    </source>
</evidence>
<dbReference type="Pfam" id="PF18376">
    <property type="entry name" value="MDD_C"/>
    <property type="match status" value="1"/>
</dbReference>
<sequence>MVAQANRGTVLGRAQAKANANIALIKYWGKADEELIIPRSSSLSLTLAGLSTSTEVTFLESSERGGSRGPVDTLTIDDEPQTGKALERVSRFLDLVRDEAGISASARVSSYNTVPYGAGLASSSSAFAALAGAASKAAGLDLSERDLSRLARRGSGSACRSIYGGLVKWEAGHDDASSYATPVESDMDLALIVVLVSGQEKRISSRLAMRRTVETSPLYRAWAEQSAADLEEALGAIRDHDLERLGAVVEANALGMHAAMLAARPAICYWRPETLTAFEAVRSIREDGLGAWATLDAGPNLKVLTDGGKATAVADLLQARLPGVNIQVHRPGPGLRIMPSVDGGAGAVGGLSQA</sequence>
<dbReference type="InterPro" id="IPR020568">
    <property type="entry name" value="Ribosomal_Su5_D2-typ_SF"/>
</dbReference>
<keyword evidence="11" id="KW-1185">Reference proteome</keyword>
<evidence type="ECO:0000256" key="3">
    <source>
        <dbReference type="ARBA" id="ARBA00022516"/>
    </source>
</evidence>
<evidence type="ECO:0000313" key="11">
    <source>
        <dbReference type="Proteomes" id="UP000252345"/>
    </source>
</evidence>
<dbReference type="NCBIfam" id="TIGR01240">
    <property type="entry name" value="mevDPdecarb"/>
    <property type="match status" value="1"/>
</dbReference>
<dbReference type="GO" id="GO:0004163">
    <property type="term" value="F:diphosphomevalonate decarboxylase activity"/>
    <property type="evidence" value="ECO:0007669"/>
    <property type="project" value="UniProtKB-EC"/>
</dbReference>
<dbReference type="InterPro" id="IPR041431">
    <property type="entry name" value="Mvd1_C"/>
</dbReference>
<evidence type="ECO:0000256" key="4">
    <source>
        <dbReference type="ARBA" id="ARBA00022741"/>
    </source>
</evidence>
<dbReference type="PANTHER" id="PTHR10977:SF3">
    <property type="entry name" value="DIPHOSPHOMEVALONATE DECARBOXYLASE"/>
    <property type="match status" value="1"/>
</dbReference>
<keyword evidence="6" id="KW-0443">Lipid metabolism</keyword>
<protein>
    <recommendedName>
        <fullName evidence="2">diphosphomevalonate decarboxylase</fullName>
        <ecNumber evidence="2">4.1.1.33</ecNumber>
    </recommendedName>
</protein>
<dbReference type="GO" id="GO:0019287">
    <property type="term" value="P:isopentenyl diphosphate biosynthetic process, mevalonate pathway"/>
    <property type="evidence" value="ECO:0007669"/>
    <property type="project" value="InterPro"/>
</dbReference>
<comment type="caution">
    <text evidence="10">The sequence shown here is derived from an EMBL/GenBank/DDBJ whole genome shotgun (WGS) entry which is preliminary data.</text>
</comment>
<dbReference type="SUPFAM" id="SSF54211">
    <property type="entry name" value="Ribosomal protein S5 domain 2-like"/>
    <property type="match status" value="1"/>
</dbReference>
<dbReference type="AlphaFoldDB" id="A0A366KC50"/>
<dbReference type="PIRSF" id="PIRSF015950">
    <property type="entry name" value="Mev_P_decrbx"/>
    <property type="match status" value="1"/>
</dbReference>
<dbReference type="FunFam" id="3.30.230.10:FF:000072">
    <property type="entry name" value="Diphosphomevalonate decarboxylase"/>
    <property type="match status" value="1"/>
</dbReference>
<evidence type="ECO:0000256" key="1">
    <source>
        <dbReference type="ARBA" id="ARBA00008831"/>
    </source>
</evidence>
<dbReference type="Pfam" id="PF22700">
    <property type="entry name" value="MVD-like_N"/>
    <property type="match status" value="1"/>
</dbReference>
<dbReference type="InterPro" id="IPR005935">
    <property type="entry name" value="Mev_decarb"/>
</dbReference>
<name>A0A366KC50_9BIFI</name>
<proteinExistence type="inferred from homology"/>
<feature type="domain" description="Diphosphomevalonate decarboxylase-like N-terminal" evidence="9">
    <location>
        <begin position="18"/>
        <end position="180"/>
    </location>
</feature>